<evidence type="ECO:0000313" key="1">
    <source>
        <dbReference type="EMBL" id="MEX1669831.1"/>
    </source>
</evidence>
<dbReference type="RefSeq" id="WP_368382175.1">
    <property type="nucleotide sequence ID" value="NZ_JBFRYA010000011.1"/>
</dbReference>
<gene>
    <name evidence="1" type="ORF">AB4876_13000</name>
</gene>
<reference evidence="1 2" key="1">
    <citation type="journal article" date="2011" name="Int. J. Syst. Evol. Microbiol.">
        <title>Zhongshania antarctica gen. nov., sp. nov. and Zhongshania guokunii sp. nov., gammaproteobacteria respectively isolated from coastal attached (fast) ice and surface seawater of the Antarctic.</title>
        <authorList>
            <person name="Li H.J."/>
            <person name="Zhang X.Y."/>
            <person name="Chen C.X."/>
            <person name="Zhang Y.J."/>
            <person name="Gao Z.M."/>
            <person name="Yu Y."/>
            <person name="Chen X.L."/>
            <person name="Chen B."/>
            <person name="Zhang Y.Z."/>
        </authorList>
    </citation>
    <scope>NUCLEOTIDE SEQUENCE [LARGE SCALE GENOMIC DNA]</scope>
    <source>
        <strain evidence="1 2">ZS6-22T</strain>
    </source>
</reference>
<protein>
    <submittedName>
        <fullName evidence="1">Uncharacterized protein</fullName>
    </submittedName>
</protein>
<accession>A0ABV3U7G5</accession>
<name>A0ABV3U7G5_9GAMM</name>
<organism evidence="1 2">
    <name type="scientific">Zhongshania guokunii</name>
    <dbReference type="NCBI Taxonomy" id="641783"/>
    <lineage>
        <taxon>Bacteria</taxon>
        <taxon>Pseudomonadati</taxon>
        <taxon>Pseudomonadota</taxon>
        <taxon>Gammaproteobacteria</taxon>
        <taxon>Cellvibrionales</taxon>
        <taxon>Spongiibacteraceae</taxon>
        <taxon>Zhongshania</taxon>
    </lineage>
</organism>
<proteinExistence type="predicted"/>
<dbReference type="EMBL" id="JBFRYA010000011">
    <property type="protein sequence ID" value="MEX1669831.1"/>
    <property type="molecule type" value="Genomic_DNA"/>
</dbReference>
<dbReference type="Proteomes" id="UP001557485">
    <property type="component" value="Unassembled WGS sequence"/>
</dbReference>
<evidence type="ECO:0000313" key="2">
    <source>
        <dbReference type="Proteomes" id="UP001557485"/>
    </source>
</evidence>
<keyword evidence="2" id="KW-1185">Reference proteome</keyword>
<comment type="caution">
    <text evidence="1">The sequence shown here is derived from an EMBL/GenBank/DDBJ whole genome shotgun (WGS) entry which is preliminary data.</text>
</comment>
<sequence length="144" mass="15935">MLTLLKILLFGGAVLLTPKPIDLVDTTTIIQLTEPISAITENASLTLDIAEYISADNEEAATTEFLKAFPDACVSAMLHSKFGVSVYLDNAEGQWRDGKKLLRLSATTGMDAGINFTRVELHVCKEIRHTTLTWHNYDKPSFLH</sequence>